<feature type="domain" description="N-acetyltransferase" evidence="3">
    <location>
        <begin position="2"/>
        <end position="149"/>
    </location>
</feature>
<evidence type="ECO:0000256" key="2">
    <source>
        <dbReference type="ARBA" id="ARBA00023315"/>
    </source>
</evidence>
<dbReference type="SUPFAM" id="SSF55729">
    <property type="entry name" value="Acyl-CoA N-acyltransferases (Nat)"/>
    <property type="match status" value="1"/>
</dbReference>
<keyword evidence="5" id="KW-1185">Reference proteome</keyword>
<reference evidence="4 5" key="1">
    <citation type="submission" date="2019-08" db="EMBL/GenBank/DDBJ databases">
        <title>Complete genome sequence of Candidatus Uab amorphum.</title>
        <authorList>
            <person name="Shiratori T."/>
            <person name="Suzuki S."/>
            <person name="Kakizawa Y."/>
            <person name="Ishida K."/>
        </authorList>
    </citation>
    <scope>NUCLEOTIDE SEQUENCE [LARGE SCALE GENOMIC DNA]</scope>
    <source>
        <strain evidence="4 5">SRT547</strain>
    </source>
</reference>
<evidence type="ECO:0000259" key="3">
    <source>
        <dbReference type="PROSITE" id="PS51186"/>
    </source>
</evidence>
<dbReference type="InterPro" id="IPR016181">
    <property type="entry name" value="Acyl_CoA_acyltransferase"/>
</dbReference>
<dbReference type="Pfam" id="PF13673">
    <property type="entry name" value="Acetyltransf_10"/>
    <property type="match status" value="1"/>
</dbReference>
<evidence type="ECO:0000313" key="5">
    <source>
        <dbReference type="Proteomes" id="UP000326354"/>
    </source>
</evidence>
<dbReference type="KEGG" id="uam:UABAM_06435"/>
<gene>
    <name evidence="4" type="ORF">UABAM_06435</name>
</gene>
<dbReference type="InterPro" id="IPR000182">
    <property type="entry name" value="GNAT_dom"/>
</dbReference>
<dbReference type="AlphaFoldDB" id="A0A5S9ITX1"/>
<evidence type="ECO:0000313" key="4">
    <source>
        <dbReference type="EMBL" id="BBM88019.1"/>
    </source>
</evidence>
<proteinExistence type="predicted"/>
<evidence type="ECO:0000256" key="1">
    <source>
        <dbReference type="ARBA" id="ARBA00022679"/>
    </source>
</evidence>
<keyword evidence="1 4" id="KW-0808">Transferase</keyword>
<accession>A0A5S9ITX1</accession>
<sequence length="150" mass="17443">MIVYLDINDLKTRCAVHALQRKCYTQEAQLINFYDIPPLQETREDLHHSEETFVGYVQQQQIQGVISYKIDNEVLDVHRLMVDPNHSRKGIAKSLVSFILQKKKDVIVATPQKNIPAVNLYLQMGFTTTHHQVVAEGLQMQYFRFKTLDI</sequence>
<dbReference type="Proteomes" id="UP000326354">
    <property type="component" value="Chromosome"/>
</dbReference>
<dbReference type="CDD" id="cd04301">
    <property type="entry name" value="NAT_SF"/>
    <property type="match status" value="1"/>
</dbReference>
<dbReference type="GO" id="GO:0016747">
    <property type="term" value="F:acyltransferase activity, transferring groups other than amino-acyl groups"/>
    <property type="evidence" value="ECO:0007669"/>
    <property type="project" value="InterPro"/>
</dbReference>
<keyword evidence="2" id="KW-0012">Acyltransferase</keyword>
<protein>
    <submittedName>
        <fullName evidence="4">N-acetyltransferase</fullName>
    </submittedName>
</protein>
<dbReference type="PANTHER" id="PTHR43800">
    <property type="entry name" value="PEPTIDYL-LYSINE N-ACETYLTRANSFERASE YJAB"/>
    <property type="match status" value="1"/>
</dbReference>
<dbReference type="PROSITE" id="PS51186">
    <property type="entry name" value="GNAT"/>
    <property type="match status" value="1"/>
</dbReference>
<name>A0A5S9ITX1_UABAM</name>
<dbReference type="PANTHER" id="PTHR43800:SF1">
    <property type="entry name" value="PEPTIDYL-LYSINE N-ACETYLTRANSFERASE YJAB"/>
    <property type="match status" value="1"/>
</dbReference>
<dbReference type="Gene3D" id="3.40.630.30">
    <property type="match status" value="1"/>
</dbReference>
<dbReference type="EMBL" id="AP019860">
    <property type="protein sequence ID" value="BBM88019.1"/>
    <property type="molecule type" value="Genomic_DNA"/>
</dbReference>
<dbReference type="RefSeq" id="WP_173013691.1">
    <property type="nucleotide sequence ID" value="NZ_AP019860.1"/>
</dbReference>
<organism evidence="4 5">
    <name type="scientific">Uabimicrobium amorphum</name>
    <dbReference type="NCBI Taxonomy" id="2596890"/>
    <lineage>
        <taxon>Bacteria</taxon>
        <taxon>Pseudomonadati</taxon>
        <taxon>Planctomycetota</taxon>
        <taxon>Candidatus Uabimicrobiia</taxon>
        <taxon>Candidatus Uabimicrobiales</taxon>
        <taxon>Candidatus Uabimicrobiaceae</taxon>
        <taxon>Candidatus Uabimicrobium</taxon>
    </lineage>
</organism>